<reference evidence="1 2" key="1">
    <citation type="submission" date="2024-02" db="EMBL/GenBank/DDBJ databases">
        <title>A draft genome for the cacao thread blight pathogen Marasmius crinis-equi.</title>
        <authorList>
            <person name="Cohen S.P."/>
            <person name="Baruah I.K."/>
            <person name="Amoako-Attah I."/>
            <person name="Bukari Y."/>
            <person name="Meinhardt L.W."/>
            <person name="Bailey B.A."/>
        </authorList>
    </citation>
    <scope>NUCLEOTIDE SEQUENCE [LARGE SCALE GENOMIC DNA]</scope>
    <source>
        <strain evidence="1 2">GH-76</strain>
    </source>
</reference>
<dbReference type="EMBL" id="JBAHYK010001096">
    <property type="protein sequence ID" value="KAL0569539.1"/>
    <property type="molecule type" value="Genomic_DNA"/>
</dbReference>
<name>A0ABR3F2V3_9AGAR</name>
<keyword evidence="2" id="KW-1185">Reference proteome</keyword>
<sequence>MVEQSNFFQGAQHTNIRDYAQFVNAEYFTTNHYHRSRQEVGSIVPIEHRSKEIDPEDVIYRRRISSQDLEMHIEGTSSSSSRKGLAMRMIKVRREVHTAEIVQFAGCSFTVYTFEPKDNKDEETLKT</sequence>
<proteinExistence type="predicted"/>
<organism evidence="1 2">
    <name type="scientific">Marasmius crinis-equi</name>
    <dbReference type="NCBI Taxonomy" id="585013"/>
    <lineage>
        <taxon>Eukaryota</taxon>
        <taxon>Fungi</taxon>
        <taxon>Dikarya</taxon>
        <taxon>Basidiomycota</taxon>
        <taxon>Agaricomycotina</taxon>
        <taxon>Agaricomycetes</taxon>
        <taxon>Agaricomycetidae</taxon>
        <taxon>Agaricales</taxon>
        <taxon>Marasmiineae</taxon>
        <taxon>Marasmiaceae</taxon>
        <taxon>Marasmius</taxon>
    </lineage>
</organism>
<protein>
    <submittedName>
        <fullName evidence="1">Uncharacterized protein</fullName>
    </submittedName>
</protein>
<evidence type="ECO:0000313" key="1">
    <source>
        <dbReference type="EMBL" id="KAL0569539.1"/>
    </source>
</evidence>
<evidence type="ECO:0000313" key="2">
    <source>
        <dbReference type="Proteomes" id="UP001465976"/>
    </source>
</evidence>
<accession>A0ABR3F2V3</accession>
<gene>
    <name evidence="1" type="ORF">V5O48_012427</name>
</gene>
<feature type="non-terminal residue" evidence="1">
    <location>
        <position position="127"/>
    </location>
</feature>
<comment type="caution">
    <text evidence="1">The sequence shown here is derived from an EMBL/GenBank/DDBJ whole genome shotgun (WGS) entry which is preliminary data.</text>
</comment>
<dbReference type="Proteomes" id="UP001465976">
    <property type="component" value="Unassembled WGS sequence"/>
</dbReference>